<reference evidence="3" key="1">
    <citation type="journal article" date="2019" name="Int. J. Syst. Evol. Microbiol.">
        <title>The Global Catalogue of Microorganisms (GCM) 10K type strain sequencing project: providing services to taxonomists for standard genome sequencing and annotation.</title>
        <authorList>
            <consortium name="The Broad Institute Genomics Platform"/>
            <consortium name="The Broad Institute Genome Sequencing Center for Infectious Disease"/>
            <person name="Wu L."/>
            <person name="Ma J."/>
        </authorList>
    </citation>
    <scope>NUCLEOTIDE SEQUENCE [LARGE SCALE GENOMIC DNA]</scope>
    <source>
        <strain evidence="3">CCUG 57401</strain>
    </source>
</reference>
<feature type="compositionally biased region" description="Acidic residues" evidence="1">
    <location>
        <begin position="18"/>
        <end position="44"/>
    </location>
</feature>
<name>A0ABW0NDL5_9BURK</name>
<evidence type="ECO:0000256" key="1">
    <source>
        <dbReference type="SAM" id="MobiDB-lite"/>
    </source>
</evidence>
<dbReference type="EMBL" id="JBHSMF010000006">
    <property type="protein sequence ID" value="MFC5498072.1"/>
    <property type="molecule type" value="Genomic_DNA"/>
</dbReference>
<evidence type="ECO:0000313" key="2">
    <source>
        <dbReference type="EMBL" id="MFC5498072.1"/>
    </source>
</evidence>
<dbReference type="RefSeq" id="WP_376850135.1">
    <property type="nucleotide sequence ID" value="NZ_JBHSMF010000006.1"/>
</dbReference>
<evidence type="ECO:0000313" key="3">
    <source>
        <dbReference type="Proteomes" id="UP001596037"/>
    </source>
</evidence>
<protein>
    <submittedName>
        <fullName evidence="2">Uncharacterized protein</fullName>
    </submittedName>
</protein>
<comment type="caution">
    <text evidence="2">The sequence shown here is derived from an EMBL/GenBank/DDBJ whole genome shotgun (WGS) entry which is preliminary data.</text>
</comment>
<keyword evidence="3" id="KW-1185">Reference proteome</keyword>
<organism evidence="2 3">
    <name type="scientific">Caenimonas terrae</name>
    <dbReference type="NCBI Taxonomy" id="696074"/>
    <lineage>
        <taxon>Bacteria</taxon>
        <taxon>Pseudomonadati</taxon>
        <taxon>Pseudomonadota</taxon>
        <taxon>Betaproteobacteria</taxon>
        <taxon>Burkholderiales</taxon>
        <taxon>Comamonadaceae</taxon>
        <taxon>Caenimonas</taxon>
    </lineage>
</organism>
<gene>
    <name evidence="2" type="ORF">ACFPOE_11050</name>
</gene>
<feature type="region of interest" description="Disordered" evidence="1">
    <location>
        <begin position="1"/>
        <end position="44"/>
    </location>
</feature>
<accession>A0ABW0NDL5</accession>
<sequence length="44" mass="4882">MNAIPNSVIPPRNGLDKEEPELAYEDDIPSDDESPAQDGDIERE</sequence>
<proteinExistence type="predicted"/>
<dbReference type="Proteomes" id="UP001596037">
    <property type="component" value="Unassembled WGS sequence"/>
</dbReference>